<evidence type="ECO:0000313" key="1">
    <source>
        <dbReference type="EMBL" id="EEP67785.1"/>
    </source>
</evidence>
<dbReference type="Proteomes" id="UP000003009">
    <property type="component" value="Unassembled WGS sequence"/>
</dbReference>
<gene>
    <name evidence="1" type="ORF">GCWU000324_02035</name>
</gene>
<organism evidence="1 2">
    <name type="scientific">Kingella oralis ATCC 51147</name>
    <dbReference type="NCBI Taxonomy" id="629741"/>
    <lineage>
        <taxon>Bacteria</taxon>
        <taxon>Pseudomonadati</taxon>
        <taxon>Pseudomonadota</taxon>
        <taxon>Betaproteobacteria</taxon>
        <taxon>Neisseriales</taxon>
        <taxon>Neisseriaceae</taxon>
        <taxon>Kingella</taxon>
    </lineage>
</organism>
<proteinExistence type="predicted"/>
<sequence>MANSLTNKNIIKLSPKSARRRRLTHFPFVATSIPSFKKHEFRFANEICSKSFQRQPENPIAISTAPPSQFFNIALHAHTPHRIVLLTAARGRAVQN</sequence>
<evidence type="ECO:0000313" key="2">
    <source>
        <dbReference type="Proteomes" id="UP000003009"/>
    </source>
</evidence>
<keyword evidence="2" id="KW-1185">Reference proteome</keyword>
<dbReference type="EMBL" id="ACJW02000003">
    <property type="protein sequence ID" value="EEP67785.1"/>
    <property type="molecule type" value="Genomic_DNA"/>
</dbReference>
<dbReference type="AlphaFoldDB" id="C4GJ13"/>
<dbReference type="STRING" id="629741.GCWU000324_02035"/>
<dbReference type="HOGENOM" id="CLU_2355983_0_0_4"/>
<protein>
    <submittedName>
        <fullName evidence="1">Uncharacterized protein</fullName>
    </submittedName>
</protein>
<name>C4GJ13_9NEIS</name>
<comment type="caution">
    <text evidence="1">The sequence shown here is derived from an EMBL/GenBank/DDBJ whole genome shotgun (WGS) entry which is preliminary data.</text>
</comment>
<accession>C4GJ13</accession>
<reference evidence="1" key="1">
    <citation type="submission" date="2009-04" db="EMBL/GenBank/DDBJ databases">
        <authorList>
            <person name="Weinstock G."/>
            <person name="Sodergren E."/>
            <person name="Clifton S."/>
            <person name="Fulton L."/>
            <person name="Fulton B."/>
            <person name="Courtney L."/>
            <person name="Fronick C."/>
            <person name="Harrison M."/>
            <person name="Strong C."/>
            <person name="Farmer C."/>
            <person name="Delahaunty K."/>
            <person name="Markovic C."/>
            <person name="Hall O."/>
            <person name="Minx P."/>
            <person name="Tomlinson C."/>
            <person name="Mitreva M."/>
            <person name="Nelson J."/>
            <person name="Hou S."/>
            <person name="Wollam A."/>
            <person name="Pepin K.H."/>
            <person name="Johnson M."/>
            <person name="Bhonagiri V."/>
            <person name="Nash W.E."/>
            <person name="Warren W."/>
            <person name="Chinwalla A."/>
            <person name="Mardis E.R."/>
            <person name="Wilson R.K."/>
        </authorList>
    </citation>
    <scope>NUCLEOTIDE SEQUENCE [LARGE SCALE GENOMIC DNA]</scope>
    <source>
        <strain evidence="1">ATCC 51147</strain>
    </source>
</reference>